<dbReference type="Gene3D" id="1.10.260.40">
    <property type="entry name" value="lambda repressor-like DNA-binding domains"/>
    <property type="match status" value="1"/>
</dbReference>
<gene>
    <name evidence="3" type="ORF">E0H50_04810</name>
</gene>
<dbReference type="SUPFAM" id="SSF48452">
    <property type="entry name" value="TPR-like"/>
    <property type="match status" value="2"/>
</dbReference>
<dbReference type="InterPro" id="IPR002182">
    <property type="entry name" value="NB-ARC"/>
</dbReference>
<evidence type="ECO:0000313" key="4">
    <source>
        <dbReference type="Proteomes" id="UP000292695"/>
    </source>
</evidence>
<dbReference type="SUPFAM" id="SSF47413">
    <property type="entry name" value="lambda repressor-like DNA-binding domains"/>
    <property type="match status" value="1"/>
</dbReference>
<dbReference type="GO" id="GO:0003677">
    <property type="term" value="F:DNA binding"/>
    <property type="evidence" value="ECO:0007669"/>
    <property type="project" value="InterPro"/>
</dbReference>
<keyword evidence="4" id="KW-1185">Reference proteome</keyword>
<dbReference type="Proteomes" id="UP000292695">
    <property type="component" value="Unassembled WGS sequence"/>
</dbReference>
<dbReference type="PRINTS" id="PR00364">
    <property type="entry name" value="DISEASERSIST"/>
</dbReference>
<dbReference type="PANTHER" id="PTHR47691:SF3">
    <property type="entry name" value="HTH-TYPE TRANSCRIPTIONAL REGULATOR RV0890C-RELATED"/>
    <property type="match status" value="1"/>
</dbReference>
<dbReference type="PROSITE" id="PS50943">
    <property type="entry name" value="HTH_CROC1"/>
    <property type="match status" value="1"/>
</dbReference>
<dbReference type="InterPro" id="IPR011990">
    <property type="entry name" value="TPR-like_helical_dom_sf"/>
</dbReference>
<name>A0A4R0J2H9_9ACTN</name>
<reference evidence="3 4" key="1">
    <citation type="submission" date="2019-02" db="EMBL/GenBank/DDBJ databases">
        <title>Kribbella capetownensis sp. nov. and Kribbella speibonae sp. nov., isolated from soil.</title>
        <authorList>
            <person name="Curtis S.M."/>
            <person name="Norton I."/>
            <person name="Everest G.J."/>
            <person name="Meyers P.R."/>
        </authorList>
    </citation>
    <scope>NUCLEOTIDE SEQUENCE [LARGE SCALE GENOMIC DNA]</scope>
    <source>
        <strain evidence="3 4">DSM 27082</strain>
    </source>
</reference>
<dbReference type="SUPFAM" id="SSF52540">
    <property type="entry name" value="P-loop containing nucleoside triphosphate hydrolases"/>
    <property type="match status" value="1"/>
</dbReference>
<dbReference type="SMART" id="SM00028">
    <property type="entry name" value="TPR"/>
    <property type="match status" value="3"/>
</dbReference>
<sequence length="823" mass="88574">MSESAMPTLSELLRTFRIRAGLTQAALAEKAGLSEQAISVLERGTRSRPRIDTVRSLTTALALTPTEADQFLSVARGKAVAARRSSPATRPSAASGPAPTPWQLPPAAPDFTGRAAQIDAILSGLRNPTGLGAVGVVAVTGMGGIGKTTLAVQAAHKLTDSYPDGHLYLNLRGYGPGEPMSVADAQRHLLRSLGLDLRLLPEDVDGTAALLRSQLAGRRVLLLLDNAADASHVLPLLPGSAGSAAIITSRGSLVNLAGARQIHLDALSDSESIDLLSGVIGRSRVQAEPDAALALATYSGRLPLAVRLLGGRLATRPTWPIQHLVSMLQDEESRLDSLGSDETSVRASIASSVRFLESSDRELDRQAARSLPLLSVPDGSDLLTAVAARLLDLPVRRTGPILERLVDLSLLESVAPERYRFHDLIRAYARELAEQTLTPTERDEGLARVLRFYVAAGWACHALTHPTSPRLPLATIRDDGVTPFRGREAAQRWLDDEQRNLIDRFRQIKHSSLADSADLPELALAMFGYYESRRRWLDMREIGKGAVAGALAHQRRAVAAWLQHDAAIPEAENGDIATAADWIATALTMFREIGDLSGQARCCSSLAYLLGVLDRIDEALEYGEEALSLSRSIQDDTLEGVSLTAVGGLYNRRGDFERADRAFADAIALAVRSDDTRSTFKRYLNSALSHLRVGRYHDAALQAATSLGVAEQIRDEVAQAEAHHLMALALAAQGDYEAARDSTGTALHFAARARDAIREGRLHLDLARINAARGDSSEALGNLGDAIAKLHGLSAIHEADARDLQDQLRQGKPYTFTLTVHYL</sequence>
<feature type="compositionally biased region" description="Low complexity" evidence="1">
    <location>
        <begin position="82"/>
        <end position="97"/>
    </location>
</feature>
<dbReference type="PANTHER" id="PTHR47691">
    <property type="entry name" value="REGULATOR-RELATED"/>
    <property type="match status" value="1"/>
</dbReference>
<protein>
    <submittedName>
        <fullName evidence="3">Helix-turn-helix domain-containing protein</fullName>
    </submittedName>
</protein>
<dbReference type="InterPro" id="IPR027417">
    <property type="entry name" value="P-loop_NTPase"/>
</dbReference>
<feature type="region of interest" description="Disordered" evidence="1">
    <location>
        <begin position="82"/>
        <end position="104"/>
    </location>
</feature>
<organism evidence="3 4">
    <name type="scientific">Kribbella sindirgiensis</name>
    <dbReference type="NCBI Taxonomy" id="1124744"/>
    <lineage>
        <taxon>Bacteria</taxon>
        <taxon>Bacillati</taxon>
        <taxon>Actinomycetota</taxon>
        <taxon>Actinomycetes</taxon>
        <taxon>Propionibacteriales</taxon>
        <taxon>Kribbellaceae</taxon>
        <taxon>Kribbella</taxon>
    </lineage>
</organism>
<dbReference type="Pfam" id="PF00931">
    <property type="entry name" value="NB-ARC"/>
    <property type="match status" value="1"/>
</dbReference>
<evidence type="ECO:0000259" key="2">
    <source>
        <dbReference type="PROSITE" id="PS50943"/>
    </source>
</evidence>
<dbReference type="InterPro" id="IPR001387">
    <property type="entry name" value="Cro/C1-type_HTH"/>
</dbReference>
<dbReference type="CDD" id="cd00093">
    <property type="entry name" value="HTH_XRE"/>
    <property type="match status" value="1"/>
</dbReference>
<comment type="caution">
    <text evidence="3">The sequence shown here is derived from an EMBL/GenBank/DDBJ whole genome shotgun (WGS) entry which is preliminary data.</text>
</comment>
<dbReference type="InterPro" id="IPR019734">
    <property type="entry name" value="TPR_rpt"/>
</dbReference>
<dbReference type="SMART" id="SM00530">
    <property type="entry name" value="HTH_XRE"/>
    <property type="match status" value="1"/>
</dbReference>
<evidence type="ECO:0000313" key="3">
    <source>
        <dbReference type="EMBL" id="TCC39264.1"/>
    </source>
</evidence>
<evidence type="ECO:0000256" key="1">
    <source>
        <dbReference type="SAM" id="MobiDB-lite"/>
    </source>
</evidence>
<accession>A0A4R0J2H9</accession>
<dbReference type="Pfam" id="PF13560">
    <property type="entry name" value="HTH_31"/>
    <property type="match status" value="1"/>
</dbReference>
<proteinExistence type="predicted"/>
<dbReference type="EMBL" id="SJKA01000002">
    <property type="protein sequence ID" value="TCC39264.1"/>
    <property type="molecule type" value="Genomic_DNA"/>
</dbReference>
<dbReference type="Gene3D" id="3.40.50.300">
    <property type="entry name" value="P-loop containing nucleotide triphosphate hydrolases"/>
    <property type="match status" value="1"/>
</dbReference>
<dbReference type="GO" id="GO:0043531">
    <property type="term" value="F:ADP binding"/>
    <property type="evidence" value="ECO:0007669"/>
    <property type="project" value="InterPro"/>
</dbReference>
<dbReference type="OrthoDB" id="4326794at2"/>
<dbReference type="RefSeq" id="WP_131285209.1">
    <property type="nucleotide sequence ID" value="NZ_SJKA01000002.1"/>
</dbReference>
<feature type="domain" description="HTH cro/C1-type" evidence="2">
    <location>
        <begin position="13"/>
        <end position="68"/>
    </location>
</feature>
<dbReference type="AlphaFoldDB" id="A0A4R0J2H9"/>
<dbReference type="InterPro" id="IPR010982">
    <property type="entry name" value="Lambda_DNA-bd_dom_sf"/>
</dbReference>
<dbReference type="Gene3D" id="1.25.40.10">
    <property type="entry name" value="Tetratricopeptide repeat domain"/>
    <property type="match status" value="1"/>
</dbReference>